<keyword evidence="9" id="KW-1185">Reference proteome</keyword>
<dbReference type="PANTHER" id="PTHR43095">
    <property type="entry name" value="SUGAR KINASE"/>
    <property type="match status" value="1"/>
</dbReference>
<organism evidence="8 9">
    <name type="scientific">Pseudonocardia ammonioxydans</name>
    <dbReference type="NCBI Taxonomy" id="260086"/>
    <lineage>
        <taxon>Bacteria</taxon>
        <taxon>Bacillati</taxon>
        <taxon>Actinomycetota</taxon>
        <taxon>Actinomycetes</taxon>
        <taxon>Pseudonocardiales</taxon>
        <taxon>Pseudonocardiaceae</taxon>
        <taxon>Pseudonocardia</taxon>
    </lineage>
</organism>
<dbReference type="SUPFAM" id="SSF53067">
    <property type="entry name" value="Actin-like ATPase domain"/>
    <property type="match status" value="2"/>
</dbReference>
<dbReference type="Pfam" id="PF02782">
    <property type="entry name" value="FGGY_C"/>
    <property type="match status" value="1"/>
</dbReference>
<feature type="domain" description="Carbohydrate kinase FGGY N-terminal" evidence="6">
    <location>
        <begin position="2"/>
        <end position="147"/>
    </location>
</feature>
<proteinExistence type="inferred from homology"/>
<dbReference type="InterPro" id="IPR000577">
    <property type="entry name" value="Carb_kinase_FGGY"/>
</dbReference>
<reference evidence="8 9" key="1">
    <citation type="submission" date="2016-10" db="EMBL/GenBank/DDBJ databases">
        <authorList>
            <person name="de Groot N.N."/>
        </authorList>
    </citation>
    <scope>NUCLEOTIDE SEQUENCE [LARGE SCALE GENOMIC DNA]</scope>
    <source>
        <strain evidence="8 9">CGMCC 4.1877</strain>
    </source>
</reference>
<keyword evidence="4 5" id="KW-0418">Kinase</keyword>
<evidence type="ECO:0000259" key="7">
    <source>
        <dbReference type="Pfam" id="PF02782"/>
    </source>
</evidence>
<evidence type="ECO:0000256" key="3">
    <source>
        <dbReference type="ARBA" id="ARBA00022679"/>
    </source>
</evidence>
<dbReference type="STRING" id="260086.SAMN05216207_101366"/>
<feature type="domain" description="Carbohydrate kinase FGGY C-terminal" evidence="7">
    <location>
        <begin position="156"/>
        <end position="351"/>
    </location>
</feature>
<accession>A0A1I4YF31</accession>
<dbReference type="AlphaFoldDB" id="A0A1I4YF31"/>
<dbReference type="Proteomes" id="UP000199614">
    <property type="component" value="Unassembled WGS sequence"/>
</dbReference>
<keyword evidence="2" id="KW-0119">Carbohydrate metabolism</keyword>
<gene>
    <name evidence="8" type="ORF">SAMN05216207_101366</name>
</gene>
<keyword evidence="2" id="KW-0859">Xylose metabolism</keyword>
<dbReference type="GO" id="GO:0016301">
    <property type="term" value="F:kinase activity"/>
    <property type="evidence" value="ECO:0007669"/>
    <property type="project" value="UniProtKB-KW"/>
</dbReference>
<evidence type="ECO:0000313" key="9">
    <source>
        <dbReference type="Proteomes" id="UP000199614"/>
    </source>
</evidence>
<dbReference type="InterPro" id="IPR018484">
    <property type="entry name" value="FGGY_N"/>
</dbReference>
<keyword evidence="3 5" id="KW-0808">Transferase</keyword>
<dbReference type="InterPro" id="IPR050406">
    <property type="entry name" value="FGGY_Carb_Kinase"/>
</dbReference>
<dbReference type="EMBL" id="FOUY01000013">
    <property type="protein sequence ID" value="SFN36210.1"/>
    <property type="molecule type" value="Genomic_DNA"/>
</dbReference>
<evidence type="ECO:0000256" key="2">
    <source>
        <dbReference type="ARBA" id="ARBA00022629"/>
    </source>
</evidence>
<protein>
    <submittedName>
        <fullName evidence="8">Xylulokinase</fullName>
    </submittedName>
</protein>
<evidence type="ECO:0000256" key="5">
    <source>
        <dbReference type="RuleBase" id="RU003733"/>
    </source>
</evidence>
<dbReference type="InterPro" id="IPR043129">
    <property type="entry name" value="ATPase_NBD"/>
</dbReference>
<comment type="similarity">
    <text evidence="1 5">Belongs to the FGGY kinase family.</text>
</comment>
<dbReference type="InterPro" id="IPR018485">
    <property type="entry name" value="FGGY_C"/>
</dbReference>
<dbReference type="PROSITE" id="PS00445">
    <property type="entry name" value="FGGY_KINASES_2"/>
    <property type="match status" value="1"/>
</dbReference>
<dbReference type="PIRSF" id="PIRSF000538">
    <property type="entry name" value="GlpK"/>
    <property type="match status" value="1"/>
</dbReference>
<dbReference type="Gene3D" id="3.30.420.40">
    <property type="match status" value="2"/>
</dbReference>
<dbReference type="InterPro" id="IPR018483">
    <property type="entry name" value="Carb_kinase_FGGY_CS"/>
</dbReference>
<evidence type="ECO:0000256" key="4">
    <source>
        <dbReference type="ARBA" id="ARBA00022777"/>
    </source>
</evidence>
<dbReference type="GO" id="GO:0042732">
    <property type="term" value="P:D-xylose metabolic process"/>
    <property type="evidence" value="ECO:0007669"/>
    <property type="project" value="UniProtKB-KW"/>
</dbReference>
<sequence>MDSRSHAECEEIRERVGEARINAVNGNRVASWFVEPKLLWMRTHEPDAYQRIHKLLSPTGYCNLRLTGEFTINPGDAGLFYPYEHKIGEWNHALTADLGLEPSIYPDIKASQQIIGTVTEQAATATGLAPGTAVVAGGTDISAAALGCGVAEAGRAYYSMGTGSNLGIVVPREQEIPEYRILKWPHVLDGLTLYDAPMAFTGASLKWFRDKFADPEVVMAERMGRNVFDLVTEQARNVGAGADGLLYLPYLGNSLAPRWDLNACGVFFGVQPFSSRAHFIRALIEGVAFDVHSNVRIAEEAGVEFDEIVLNGGPTKSTFWNQITADVTGRRLLVPDVDEAAPLGDAVVAATGAGFYRDMREPLAELAPIRSVVEPDPERHAMYGEFFELWHSVYADLADCMTRHKQLVTKYSHPAPSELLGAGGHR</sequence>
<evidence type="ECO:0000259" key="6">
    <source>
        <dbReference type="Pfam" id="PF00370"/>
    </source>
</evidence>
<name>A0A1I4YF31_PSUAM</name>
<evidence type="ECO:0000313" key="8">
    <source>
        <dbReference type="EMBL" id="SFN36210.1"/>
    </source>
</evidence>
<dbReference type="GO" id="GO:0016773">
    <property type="term" value="F:phosphotransferase activity, alcohol group as acceptor"/>
    <property type="evidence" value="ECO:0007669"/>
    <property type="project" value="InterPro"/>
</dbReference>
<evidence type="ECO:0000256" key="1">
    <source>
        <dbReference type="ARBA" id="ARBA00009156"/>
    </source>
</evidence>
<dbReference type="PANTHER" id="PTHR43095:SF5">
    <property type="entry name" value="XYLULOSE KINASE"/>
    <property type="match status" value="1"/>
</dbReference>
<dbReference type="Pfam" id="PF00370">
    <property type="entry name" value="FGGY_N"/>
    <property type="match status" value="1"/>
</dbReference>